<sequence length="261" mass="30613">MTATQPRHSRLCVGIVRHRRYTPVAHHFHYPLFMPLLDLDEIDALSRQIPGFGRRWFHPARFLRSDYLQSGGVLKHAAQQRIFELTGERLSGRVMLLCQLRYFGLYFSPINLFYLYDDNDVWQQTLVEVSNTPWNQRHCYAVPAAPRWHAAHWHCPKAFHVSPFNPMNQNYRWRVSSPEPRILLDLAVEDPQQQTVFDATLQLKPEPFTGRRLAQLMVATPVMTLKVVMGIYWQAFKLWCKRAPFYSHPSSKPADKSEAQR</sequence>
<evidence type="ECO:0000313" key="2">
    <source>
        <dbReference type="Proteomes" id="UP001499988"/>
    </source>
</evidence>
<evidence type="ECO:0000313" key="1">
    <source>
        <dbReference type="EMBL" id="GAA4898505.1"/>
    </source>
</evidence>
<accession>A0ABP9FDG6</accession>
<keyword evidence="2" id="KW-1185">Reference proteome</keyword>
<dbReference type="PANTHER" id="PTHR33973:SF4">
    <property type="entry name" value="OS07G0153300 PROTEIN"/>
    <property type="match status" value="1"/>
</dbReference>
<organism evidence="1 2">
    <name type="scientific">Ferrimonas pelagia</name>
    <dbReference type="NCBI Taxonomy" id="1177826"/>
    <lineage>
        <taxon>Bacteria</taxon>
        <taxon>Pseudomonadati</taxon>
        <taxon>Pseudomonadota</taxon>
        <taxon>Gammaproteobacteria</taxon>
        <taxon>Alteromonadales</taxon>
        <taxon>Ferrimonadaceae</taxon>
        <taxon>Ferrimonas</taxon>
    </lineage>
</organism>
<dbReference type="InterPro" id="IPR010775">
    <property type="entry name" value="DUF1365"/>
</dbReference>
<dbReference type="RefSeq" id="WP_345336749.1">
    <property type="nucleotide sequence ID" value="NZ_BAABJZ010000100.1"/>
</dbReference>
<dbReference type="Proteomes" id="UP001499988">
    <property type="component" value="Unassembled WGS sequence"/>
</dbReference>
<reference evidence="2" key="1">
    <citation type="journal article" date="2019" name="Int. J. Syst. Evol. Microbiol.">
        <title>The Global Catalogue of Microorganisms (GCM) 10K type strain sequencing project: providing services to taxonomists for standard genome sequencing and annotation.</title>
        <authorList>
            <consortium name="The Broad Institute Genomics Platform"/>
            <consortium name="The Broad Institute Genome Sequencing Center for Infectious Disease"/>
            <person name="Wu L."/>
            <person name="Ma J."/>
        </authorList>
    </citation>
    <scope>NUCLEOTIDE SEQUENCE [LARGE SCALE GENOMIC DNA]</scope>
    <source>
        <strain evidence="2">JCM 18401</strain>
    </source>
</reference>
<dbReference type="Pfam" id="PF07103">
    <property type="entry name" value="DUF1365"/>
    <property type="match status" value="1"/>
</dbReference>
<proteinExistence type="predicted"/>
<name>A0ABP9FDG6_9GAMM</name>
<protein>
    <submittedName>
        <fullName evidence="1">DUF1365 family protein</fullName>
    </submittedName>
</protein>
<comment type="caution">
    <text evidence="1">The sequence shown here is derived from an EMBL/GenBank/DDBJ whole genome shotgun (WGS) entry which is preliminary data.</text>
</comment>
<gene>
    <name evidence="1" type="ORF">GCM10023333_34870</name>
</gene>
<dbReference type="EMBL" id="BAABJZ010000100">
    <property type="protein sequence ID" value="GAA4898505.1"/>
    <property type="molecule type" value="Genomic_DNA"/>
</dbReference>
<dbReference type="PANTHER" id="PTHR33973">
    <property type="entry name" value="OS07G0153300 PROTEIN"/>
    <property type="match status" value="1"/>
</dbReference>